<feature type="region of interest" description="Disordered" evidence="2">
    <location>
        <begin position="389"/>
        <end position="421"/>
    </location>
</feature>
<feature type="compositionally biased region" description="Polar residues" evidence="2">
    <location>
        <begin position="410"/>
        <end position="421"/>
    </location>
</feature>
<sequence>MTCNMLRWITCLWLISAINAQAQNTTVWKTHAIDNSLLGADGVRFADANGDHLPDIATGWEQSGLVRVYLNPGKKQVGKKWPYVTVGRASDVEDAVIVDLDGDGAKDVISCSEGRTMQVQVHWAPSPGKNYTDSTLWKTEIFPVAKGAFQWMFAEPVQVDGQNGVDLIVGGKNHNPQSYIGWLKAPANPRNLAAWQWFPLAKVGWVMSIRLADINGDHLSDIVYSDRKGDHQGCYWLENPGTAKSTGPWASHLIGEAGHEVMFLDLADLDKDGKQDVVVATKDDKIHFILKLSADGLHWETHKISYPDHIGRGKAVTVADIDGDNRNDLVISCEGAGEDRSGIVYLRYRNSVFDADWQRNEISGPIGIKYDLIPALDIDNDGDLDVFSTEENNNSEGGKPGLGLIWYENPRSSTSLTRSKP</sequence>
<gene>
    <name evidence="4" type="ORF">GO755_04730</name>
</gene>
<dbReference type="InterPro" id="IPR028994">
    <property type="entry name" value="Integrin_alpha_N"/>
</dbReference>
<dbReference type="AlphaFoldDB" id="A0A7K1S6W1"/>
<proteinExistence type="predicted"/>
<protein>
    <submittedName>
        <fullName evidence="4">VCBS repeat-containing protein</fullName>
    </submittedName>
</protein>
<keyword evidence="1 3" id="KW-0732">Signal</keyword>
<dbReference type="Pfam" id="PF13517">
    <property type="entry name" value="FG-GAP_3"/>
    <property type="match status" value="2"/>
</dbReference>
<reference evidence="4 5" key="1">
    <citation type="submission" date="2019-12" db="EMBL/GenBank/DDBJ databases">
        <title>Spirosoma sp. HMF4905 genome sequencing and assembly.</title>
        <authorList>
            <person name="Kang H."/>
            <person name="Cha I."/>
            <person name="Kim H."/>
            <person name="Joh K."/>
        </authorList>
    </citation>
    <scope>NUCLEOTIDE SEQUENCE [LARGE SCALE GENOMIC DNA]</scope>
    <source>
        <strain evidence="4 5">HMF4905</strain>
    </source>
</reference>
<evidence type="ECO:0000256" key="1">
    <source>
        <dbReference type="ARBA" id="ARBA00022729"/>
    </source>
</evidence>
<comment type="caution">
    <text evidence="4">The sequence shown here is derived from an EMBL/GenBank/DDBJ whole genome shotgun (WGS) entry which is preliminary data.</text>
</comment>
<dbReference type="PANTHER" id="PTHR45460">
    <property type="entry name" value="SIMILAR TO CYSTEINE PROTEINASE"/>
    <property type="match status" value="1"/>
</dbReference>
<organism evidence="4 5">
    <name type="scientific">Spirosoma arboris</name>
    <dbReference type="NCBI Taxonomy" id="2682092"/>
    <lineage>
        <taxon>Bacteria</taxon>
        <taxon>Pseudomonadati</taxon>
        <taxon>Bacteroidota</taxon>
        <taxon>Cytophagia</taxon>
        <taxon>Cytophagales</taxon>
        <taxon>Cytophagaceae</taxon>
        <taxon>Spirosoma</taxon>
    </lineage>
</organism>
<feature type="chain" id="PRO_5029915403" evidence="3">
    <location>
        <begin position="23"/>
        <end position="421"/>
    </location>
</feature>
<dbReference type="EMBL" id="WPIN01000002">
    <property type="protein sequence ID" value="MVM29328.1"/>
    <property type="molecule type" value="Genomic_DNA"/>
</dbReference>
<evidence type="ECO:0000256" key="3">
    <source>
        <dbReference type="SAM" id="SignalP"/>
    </source>
</evidence>
<evidence type="ECO:0000256" key="2">
    <source>
        <dbReference type="SAM" id="MobiDB-lite"/>
    </source>
</evidence>
<accession>A0A7K1S6W1</accession>
<dbReference type="PANTHER" id="PTHR45460:SF2">
    <property type="entry name" value="ALPHA 1,3 GLUCANASE, GH71 FAMILY (EUROFUNG)"/>
    <property type="match status" value="1"/>
</dbReference>
<feature type="signal peptide" evidence="3">
    <location>
        <begin position="1"/>
        <end position="22"/>
    </location>
</feature>
<evidence type="ECO:0000313" key="4">
    <source>
        <dbReference type="EMBL" id="MVM29328.1"/>
    </source>
</evidence>
<dbReference type="InterPro" id="IPR013517">
    <property type="entry name" value="FG-GAP"/>
</dbReference>
<evidence type="ECO:0000313" key="5">
    <source>
        <dbReference type="Proteomes" id="UP000436006"/>
    </source>
</evidence>
<dbReference type="SUPFAM" id="SSF69318">
    <property type="entry name" value="Integrin alpha N-terminal domain"/>
    <property type="match status" value="1"/>
</dbReference>
<dbReference type="Proteomes" id="UP000436006">
    <property type="component" value="Unassembled WGS sequence"/>
</dbReference>
<dbReference type="Gene3D" id="2.130.10.130">
    <property type="entry name" value="Integrin alpha, N-terminal"/>
    <property type="match status" value="2"/>
</dbReference>
<keyword evidence="5" id="KW-1185">Reference proteome</keyword>
<name>A0A7K1S6W1_9BACT</name>